<keyword evidence="2" id="KW-0472">Membrane</keyword>
<evidence type="ECO:0000256" key="1">
    <source>
        <dbReference type="SAM" id="MobiDB-lite"/>
    </source>
</evidence>
<organism evidence="3 4">
    <name type="scientific">Clostridium diolis</name>
    <dbReference type="NCBI Taxonomy" id="223919"/>
    <lineage>
        <taxon>Bacteria</taxon>
        <taxon>Bacillati</taxon>
        <taxon>Bacillota</taxon>
        <taxon>Clostridia</taxon>
        <taxon>Eubacteriales</taxon>
        <taxon>Clostridiaceae</taxon>
        <taxon>Clostridium</taxon>
    </lineage>
</organism>
<feature type="compositionally biased region" description="Low complexity" evidence="1">
    <location>
        <begin position="168"/>
        <end position="212"/>
    </location>
</feature>
<evidence type="ECO:0008006" key="5">
    <source>
        <dbReference type="Google" id="ProtNLM"/>
    </source>
</evidence>
<sequence length="474" mass="52606">MNKIKSSFSKIKASEEFKDKLKMELLNNTSQLEKKTTVNYYPFGLKVAAVLLIFLGTASFKLIINNTYKPKNIDAGNTTYVSKDEVNKFTNDNSISSPVSNKNDNHAIDNSKSNVKAENSAGIKNSSSSHDNSPSTNNKYNNNNNNNNNNKIKYSKETPSGNSNTNENIASVSQNSNNNNNNNNNNLTPSNDINSSEYATTPTTTNNNSNKNGALSINSTLRSFSSNAVYIPKFQIPNIQEKTKLAKMVPLIIYNGNVYLKSPISLDSKSSKNILGRKIGTTLGALNEINPVNTYSKNIVSNIGSTDVYAVNGYDEDFRIMTNITLADGTSHSEIYECLNGITITTGNDFFGKLNLPGNIVNARVQIQTFSNSNSEKENFYTASDPSFLNSFVRELDNSTPYLPENIENSLDDYKNNDKCKKIFLDLKDGSKNIPFTILRNGYIYYGEYPTIYFKISTNFINEIWGTPSIIDAN</sequence>
<keyword evidence="4" id="KW-1185">Reference proteome</keyword>
<dbReference type="RefSeq" id="WP_039770509.1">
    <property type="nucleotide sequence ID" value="NZ_BJLA01000009.1"/>
</dbReference>
<feature type="compositionally biased region" description="Low complexity" evidence="1">
    <location>
        <begin position="125"/>
        <end position="151"/>
    </location>
</feature>
<gene>
    <name evidence="3" type="ORF">CDIOL_27020</name>
</gene>
<feature type="compositionally biased region" description="Polar residues" evidence="1">
    <location>
        <begin position="157"/>
        <end position="167"/>
    </location>
</feature>
<protein>
    <recommendedName>
        <fullName evidence="5">DUF3298 domain-containing protein</fullName>
    </recommendedName>
</protein>
<accession>A0AAV3W486</accession>
<keyword evidence="2" id="KW-0812">Transmembrane</keyword>
<dbReference type="AlphaFoldDB" id="A0AAV3W486"/>
<evidence type="ECO:0000256" key="2">
    <source>
        <dbReference type="SAM" id="Phobius"/>
    </source>
</evidence>
<comment type="caution">
    <text evidence="3">The sequence shown here is derived from an EMBL/GenBank/DDBJ whole genome shotgun (WGS) entry which is preliminary data.</text>
</comment>
<evidence type="ECO:0000313" key="3">
    <source>
        <dbReference type="EMBL" id="GEA31779.1"/>
    </source>
</evidence>
<reference evidence="3 4" key="1">
    <citation type="submission" date="2019-06" db="EMBL/GenBank/DDBJ databases">
        <title>Draft genome sequence of Clostridium diolis DSM 15410.</title>
        <authorList>
            <person name="Kobayashi H."/>
            <person name="Tanizawa Y."/>
            <person name="Tohno M."/>
        </authorList>
    </citation>
    <scope>NUCLEOTIDE SEQUENCE [LARGE SCALE GENOMIC DNA]</scope>
    <source>
        <strain evidence="3 4">DSM 15410</strain>
    </source>
</reference>
<dbReference type="Proteomes" id="UP000325212">
    <property type="component" value="Unassembled WGS sequence"/>
</dbReference>
<evidence type="ECO:0000313" key="4">
    <source>
        <dbReference type="Proteomes" id="UP000325212"/>
    </source>
</evidence>
<proteinExistence type="predicted"/>
<feature type="compositionally biased region" description="Polar residues" evidence="1">
    <location>
        <begin position="92"/>
        <end position="102"/>
    </location>
</feature>
<keyword evidence="2" id="KW-1133">Transmembrane helix</keyword>
<name>A0AAV3W486_9CLOT</name>
<feature type="region of interest" description="Disordered" evidence="1">
    <location>
        <begin position="92"/>
        <end position="212"/>
    </location>
</feature>
<feature type="transmembrane region" description="Helical" evidence="2">
    <location>
        <begin position="43"/>
        <end position="64"/>
    </location>
</feature>
<dbReference type="EMBL" id="BJLA01000009">
    <property type="protein sequence ID" value="GEA31779.1"/>
    <property type="molecule type" value="Genomic_DNA"/>
</dbReference>